<dbReference type="EMBL" id="BABT02000122">
    <property type="protein sequence ID" value="GAA97465.1"/>
    <property type="molecule type" value="Genomic_DNA"/>
</dbReference>
<sequence>MATPLIGAGSRRSGSSEPAARARKSVSAFRSIAVDQPDPHFVRYLSEPAKRSLRSLAEMRDKQEETNIPCSVRLACHTCTLLG</sequence>
<keyword evidence="3" id="KW-1185">Reference proteome</keyword>
<dbReference type="Proteomes" id="UP000009131">
    <property type="component" value="Unassembled WGS sequence"/>
</dbReference>
<proteinExistence type="predicted"/>
<evidence type="ECO:0000313" key="3">
    <source>
        <dbReference type="Proteomes" id="UP000009131"/>
    </source>
</evidence>
<name>G7E3Q5_MIXOS</name>
<dbReference type="AlphaFoldDB" id="G7E3Q5"/>
<gene>
    <name evidence="2" type="primary">Mo04144</name>
    <name evidence="2" type="ORF">E5Q_04144</name>
</gene>
<comment type="caution">
    <text evidence="2">The sequence shown here is derived from an EMBL/GenBank/DDBJ whole genome shotgun (WGS) entry which is preliminary data.</text>
</comment>
<reference evidence="2 3" key="1">
    <citation type="journal article" date="2011" name="J. Gen. Appl. Microbiol.">
        <title>Draft genome sequencing of the enigmatic basidiomycete Mixia osmundae.</title>
        <authorList>
            <person name="Nishida H."/>
            <person name="Nagatsuka Y."/>
            <person name="Sugiyama J."/>
        </authorList>
    </citation>
    <scope>NUCLEOTIDE SEQUENCE [LARGE SCALE GENOMIC DNA]</scope>
    <source>
        <strain evidence="3">CBS 9802 / IAM 14324 / JCM 22182 / KY 12970</strain>
    </source>
</reference>
<evidence type="ECO:0000256" key="1">
    <source>
        <dbReference type="SAM" id="MobiDB-lite"/>
    </source>
</evidence>
<dbReference type="HOGENOM" id="CLU_2543067_0_0_1"/>
<protein>
    <submittedName>
        <fullName evidence="2">Uncharacterized protein</fullName>
    </submittedName>
</protein>
<organism evidence="2 3">
    <name type="scientific">Mixia osmundae (strain CBS 9802 / IAM 14324 / JCM 22182 / KY 12970)</name>
    <dbReference type="NCBI Taxonomy" id="764103"/>
    <lineage>
        <taxon>Eukaryota</taxon>
        <taxon>Fungi</taxon>
        <taxon>Dikarya</taxon>
        <taxon>Basidiomycota</taxon>
        <taxon>Pucciniomycotina</taxon>
        <taxon>Mixiomycetes</taxon>
        <taxon>Mixiales</taxon>
        <taxon>Mixiaceae</taxon>
        <taxon>Mixia</taxon>
    </lineage>
</organism>
<dbReference type="RefSeq" id="XP_014570530.1">
    <property type="nucleotide sequence ID" value="XM_014715044.1"/>
</dbReference>
<reference evidence="2 3" key="2">
    <citation type="journal article" date="2012" name="Open Biol.">
        <title>Characteristics of nucleosomes and linker DNA regions on the genome of the basidiomycete Mixia osmundae revealed by mono- and dinucleosome mapping.</title>
        <authorList>
            <person name="Nishida H."/>
            <person name="Kondo S."/>
            <person name="Matsumoto T."/>
            <person name="Suzuki Y."/>
            <person name="Yoshikawa H."/>
            <person name="Taylor T.D."/>
            <person name="Sugiyama J."/>
        </authorList>
    </citation>
    <scope>NUCLEOTIDE SEQUENCE [LARGE SCALE GENOMIC DNA]</scope>
    <source>
        <strain evidence="3">CBS 9802 / IAM 14324 / JCM 22182 / KY 12970</strain>
    </source>
</reference>
<feature type="region of interest" description="Disordered" evidence="1">
    <location>
        <begin position="1"/>
        <end position="22"/>
    </location>
</feature>
<dbReference type="InParanoid" id="G7E3Q5"/>
<accession>G7E3Q5</accession>
<evidence type="ECO:0000313" key="2">
    <source>
        <dbReference type="EMBL" id="GAA97465.1"/>
    </source>
</evidence>